<evidence type="ECO:0000313" key="13">
    <source>
        <dbReference type="EMBL" id="CAK0796242.1"/>
    </source>
</evidence>
<keyword evidence="9" id="KW-0342">GTP-binding</keyword>
<feature type="non-terminal residue" evidence="13">
    <location>
        <position position="200"/>
    </location>
</feature>
<dbReference type="InterPro" id="IPR027417">
    <property type="entry name" value="P-loop_NTPase"/>
</dbReference>
<evidence type="ECO:0000256" key="12">
    <source>
        <dbReference type="ARBA" id="ARBA00023289"/>
    </source>
</evidence>
<keyword evidence="12" id="KW-0636">Prenylation</keyword>
<keyword evidence="10" id="KW-0472">Membrane</keyword>
<comment type="subcellular location">
    <subcellularLocation>
        <location evidence="1">Late endosome membrane</location>
    </subcellularLocation>
    <subcellularLocation>
        <location evidence="2">Lysosome membrane</location>
    </subcellularLocation>
</comment>
<gene>
    <name evidence="13" type="ORF">PCOR1329_LOCUS5665</name>
</gene>
<comment type="caution">
    <text evidence="13">The sequence shown here is derived from an EMBL/GenBank/DDBJ whole genome shotgun (WGS) entry which is preliminary data.</text>
</comment>
<evidence type="ECO:0000313" key="14">
    <source>
        <dbReference type="Proteomes" id="UP001189429"/>
    </source>
</evidence>
<name>A0ABN9PZM4_9DINO</name>
<keyword evidence="6" id="KW-0547">Nucleotide-binding</keyword>
<dbReference type="SUPFAM" id="SSF52540">
    <property type="entry name" value="P-loop containing nucleoside triphosphate hydrolases"/>
    <property type="match status" value="1"/>
</dbReference>
<keyword evidence="14" id="KW-1185">Reference proteome</keyword>
<evidence type="ECO:0000256" key="7">
    <source>
        <dbReference type="ARBA" id="ARBA00022753"/>
    </source>
</evidence>
<comment type="similarity">
    <text evidence="3">Belongs to the small GTPase superfamily. Rab family.</text>
</comment>
<dbReference type="PROSITE" id="PS51419">
    <property type="entry name" value="RAB"/>
    <property type="match status" value="1"/>
</dbReference>
<keyword evidence="8" id="KW-0653">Protein transport</keyword>
<dbReference type="PANTHER" id="PTHR47981">
    <property type="entry name" value="RAB FAMILY"/>
    <property type="match status" value="1"/>
</dbReference>
<evidence type="ECO:0000256" key="11">
    <source>
        <dbReference type="ARBA" id="ARBA00023288"/>
    </source>
</evidence>
<accession>A0ABN9PZM4</accession>
<dbReference type="SMART" id="SM00173">
    <property type="entry name" value="RAS"/>
    <property type="match status" value="1"/>
</dbReference>
<evidence type="ECO:0000256" key="1">
    <source>
        <dbReference type="ARBA" id="ARBA00004414"/>
    </source>
</evidence>
<keyword evidence="7" id="KW-0967">Endosome</keyword>
<keyword evidence="4" id="KW-0813">Transport</keyword>
<dbReference type="Proteomes" id="UP001189429">
    <property type="component" value="Unassembled WGS sequence"/>
</dbReference>
<reference evidence="13" key="1">
    <citation type="submission" date="2023-10" db="EMBL/GenBank/DDBJ databases">
        <authorList>
            <person name="Chen Y."/>
            <person name="Shah S."/>
            <person name="Dougan E. K."/>
            <person name="Thang M."/>
            <person name="Chan C."/>
        </authorList>
    </citation>
    <scope>NUCLEOTIDE SEQUENCE [LARGE SCALE GENOMIC DNA]</scope>
</reference>
<dbReference type="Gene3D" id="3.40.50.300">
    <property type="entry name" value="P-loop containing nucleotide triphosphate hydrolases"/>
    <property type="match status" value="1"/>
</dbReference>
<evidence type="ECO:0000256" key="6">
    <source>
        <dbReference type="ARBA" id="ARBA00022741"/>
    </source>
</evidence>
<dbReference type="EMBL" id="CAUYUJ010001502">
    <property type="protein sequence ID" value="CAK0796242.1"/>
    <property type="molecule type" value="Genomic_DNA"/>
</dbReference>
<dbReference type="PRINTS" id="PR00449">
    <property type="entry name" value="RASTRNSFRMNG"/>
</dbReference>
<sequence length="200" mass="21958">AAVPPLVLRCKVALLGDSGAGKTSLVQVFQNGEKSFPKQYNMTIGIELSVKRVPIPDEPAVVVEMYIVDCGGFSVPQEDLLKTHWESANAVMFVYDVSNPESFKSLDKWYEQFRQARPEGAGFPGVVVASKTDLSDRPGAVTSDQGVNFSRDHAGLEFFESCAATASVDDPFVALAKGFYGRYRNRKEEPPAMDAWRDVD</sequence>
<keyword evidence="11" id="KW-0449">Lipoprotein</keyword>
<evidence type="ECO:0000256" key="2">
    <source>
        <dbReference type="ARBA" id="ARBA00004656"/>
    </source>
</evidence>
<evidence type="ECO:0000256" key="4">
    <source>
        <dbReference type="ARBA" id="ARBA00022448"/>
    </source>
</evidence>
<evidence type="ECO:0000256" key="8">
    <source>
        <dbReference type="ARBA" id="ARBA00022927"/>
    </source>
</evidence>
<dbReference type="SMART" id="SM00174">
    <property type="entry name" value="RHO"/>
    <property type="match status" value="1"/>
</dbReference>
<dbReference type="Pfam" id="PF00071">
    <property type="entry name" value="Ras"/>
    <property type="match status" value="1"/>
</dbReference>
<evidence type="ECO:0000256" key="9">
    <source>
        <dbReference type="ARBA" id="ARBA00023134"/>
    </source>
</evidence>
<evidence type="ECO:0000256" key="3">
    <source>
        <dbReference type="ARBA" id="ARBA00006270"/>
    </source>
</evidence>
<organism evidence="13 14">
    <name type="scientific">Prorocentrum cordatum</name>
    <dbReference type="NCBI Taxonomy" id="2364126"/>
    <lineage>
        <taxon>Eukaryota</taxon>
        <taxon>Sar</taxon>
        <taxon>Alveolata</taxon>
        <taxon>Dinophyceae</taxon>
        <taxon>Prorocentrales</taxon>
        <taxon>Prorocentraceae</taxon>
        <taxon>Prorocentrum</taxon>
    </lineage>
</organism>
<evidence type="ECO:0000256" key="10">
    <source>
        <dbReference type="ARBA" id="ARBA00023136"/>
    </source>
</evidence>
<dbReference type="PROSITE" id="PS51421">
    <property type="entry name" value="RAS"/>
    <property type="match status" value="1"/>
</dbReference>
<feature type="non-terminal residue" evidence="13">
    <location>
        <position position="1"/>
    </location>
</feature>
<evidence type="ECO:0000256" key="5">
    <source>
        <dbReference type="ARBA" id="ARBA00022481"/>
    </source>
</evidence>
<dbReference type="InterPro" id="IPR001806">
    <property type="entry name" value="Small_GTPase"/>
</dbReference>
<protein>
    <submittedName>
        <fullName evidence="13">Uncharacterized protein</fullName>
    </submittedName>
</protein>
<dbReference type="PANTHER" id="PTHR47981:SF13">
    <property type="entry name" value="RAS-RELATED PROTEIN RAB-7A"/>
    <property type="match status" value="1"/>
</dbReference>
<dbReference type="SMART" id="SM00175">
    <property type="entry name" value="RAB"/>
    <property type="match status" value="1"/>
</dbReference>
<keyword evidence="5" id="KW-0488">Methylation</keyword>
<proteinExistence type="inferred from homology"/>